<evidence type="ECO:0000256" key="1">
    <source>
        <dbReference type="SAM" id="MobiDB-lite"/>
    </source>
</evidence>
<proteinExistence type="predicted"/>
<protein>
    <submittedName>
        <fullName evidence="2">Uncharacterized protein</fullName>
    </submittedName>
</protein>
<evidence type="ECO:0000313" key="2">
    <source>
        <dbReference type="EMBL" id="KZP02279.1"/>
    </source>
</evidence>
<name>A0A167SV95_9AGAM</name>
<dbReference type="Proteomes" id="UP000076532">
    <property type="component" value="Unassembled WGS sequence"/>
</dbReference>
<dbReference type="EMBL" id="KV418752">
    <property type="protein sequence ID" value="KZP02279.1"/>
    <property type="molecule type" value="Genomic_DNA"/>
</dbReference>
<feature type="compositionally biased region" description="Polar residues" evidence="1">
    <location>
        <begin position="156"/>
        <end position="184"/>
    </location>
</feature>
<feature type="region of interest" description="Disordered" evidence="1">
    <location>
        <begin position="122"/>
        <end position="184"/>
    </location>
</feature>
<reference evidence="2 3" key="1">
    <citation type="journal article" date="2016" name="Mol. Biol. Evol.">
        <title>Comparative Genomics of Early-Diverging Mushroom-Forming Fungi Provides Insights into the Origins of Lignocellulose Decay Capabilities.</title>
        <authorList>
            <person name="Nagy L.G."/>
            <person name="Riley R."/>
            <person name="Tritt A."/>
            <person name="Adam C."/>
            <person name="Daum C."/>
            <person name="Floudas D."/>
            <person name="Sun H."/>
            <person name="Yadav J.S."/>
            <person name="Pangilinan J."/>
            <person name="Larsson K.H."/>
            <person name="Matsuura K."/>
            <person name="Barry K."/>
            <person name="Labutti K."/>
            <person name="Kuo R."/>
            <person name="Ohm R.A."/>
            <person name="Bhattacharya S.S."/>
            <person name="Shirouzu T."/>
            <person name="Yoshinaga Y."/>
            <person name="Martin F.M."/>
            <person name="Grigoriev I.V."/>
            <person name="Hibbett D.S."/>
        </authorList>
    </citation>
    <scope>NUCLEOTIDE SEQUENCE [LARGE SCALE GENOMIC DNA]</scope>
    <source>
        <strain evidence="2 3">CBS 109695</strain>
    </source>
</reference>
<organism evidence="2 3">
    <name type="scientific">Athelia psychrophila</name>
    <dbReference type="NCBI Taxonomy" id="1759441"/>
    <lineage>
        <taxon>Eukaryota</taxon>
        <taxon>Fungi</taxon>
        <taxon>Dikarya</taxon>
        <taxon>Basidiomycota</taxon>
        <taxon>Agaricomycotina</taxon>
        <taxon>Agaricomycetes</taxon>
        <taxon>Agaricomycetidae</taxon>
        <taxon>Atheliales</taxon>
        <taxon>Atheliaceae</taxon>
        <taxon>Athelia</taxon>
    </lineage>
</organism>
<sequence length="184" mass="20337">MTGEVVDSTRRLDNEDSSVYELSDPKVIEGIKEAIEVNKEQSVCEQSEPVNIERINAANEAYSRSSEYRTARARTERWVASLLRNPGDFYPADKPPVVAKKPTLASLDFGLVVVDGEHKTQHSDPGLLMGSEKSHPQGIPNGYRKNGKRYKFTAVSRETTVPATSDDQKQSPTGHSTENNTVFG</sequence>
<keyword evidence="3" id="KW-1185">Reference proteome</keyword>
<accession>A0A167SV95</accession>
<evidence type="ECO:0000313" key="3">
    <source>
        <dbReference type="Proteomes" id="UP000076532"/>
    </source>
</evidence>
<gene>
    <name evidence="2" type="ORF">FIBSPDRAFT_906000</name>
</gene>
<dbReference type="AlphaFoldDB" id="A0A167SV95"/>